<proteinExistence type="predicted"/>
<organism evidence="2 3">
    <name type="scientific">Paracoccus aminovorans</name>
    <dbReference type="NCBI Taxonomy" id="34004"/>
    <lineage>
        <taxon>Bacteria</taxon>
        <taxon>Pseudomonadati</taxon>
        <taxon>Pseudomonadota</taxon>
        <taxon>Alphaproteobacteria</taxon>
        <taxon>Rhodobacterales</taxon>
        <taxon>Paracoccaceae</taxon>
        <taxon>Paracoccus</taxon>
    </lineage>
</organism>
<reference evidence="2 3" key="1">
    <citation type="submission" date="2016-10" db="EMBL/GenBank/DDBJ databases">
        <authorList>
            <person name="de Groot N.N."/>
        </authorList>
    </citation>
    <scope>NUCLEOTIDE SEQUENCE [LARGE SCALE GENOMIC DNA]</scope>
    <source>
        <strain evidence="2 3">DSM 8537</strain>
    </source>
</reference>
<evidence type="ECO:0000256" key="1">
    <source>
        <dbReference type="SAM" id="Phobius"/>
    </source>
</evidence>
<name>A0A1I3BWE2_9RHOB</name>
<keyword evidence="1" id="KW-1133">Transmembrane helix</keyword>
<keyword evidence="3" id="KW-1185">Reference proteome</keyword>
<dbReference type="EMBL" id="FOPU01000025">
    <property type="protein sequence ID" value="SFH66615.1"/>
    <property type="molecule type" value="Genomic_DNA"/>
</dbReference>
<dbReference type="OrthoDB" id="7771437at2"/>
<feature type="transmembrane region" description="Helical" evidence="1">
    <location>
        <begin position="142"/>
        <end position="159"/>
    </location>
</feature>
<evidence type="ECO:0008006" key="4">
    <source>
        <dbReference type="Google" id="ProtNLM"/>
    </source>
</evidence>
<accession>A0A1I3BWE2</accession>
<keyword evidence="1" id="KW-0472">Membrane</keyword>
<dbReference type="AlphaFoldDB" id="A0A1I3BWE2"/>
<dbReference type="Proteomes" id="UP000183635">
    <property type="component" value="Unassembled WGS sequence"/>
</dbReference>
<protein>
    <recommendedName>
        <fullName evidence="4">Yip1 domain-containing protein</fullName>
    </recommendedName>
</protein>
<feature type="transmembrane region" description="Helical" evidence="1">
    <location>
        <begin position="107"/>
        <end position="130"/>
    </location>
</feature>
<evidence type="ECO:0000313" key="2">
    <source>
        <dbReference type="EMBL" id="SFH66615.1"/>
    </source>
</evidence>
<sequence>MTRASIVPRILESWWAPGRVVGSLRGLPDRALIVVLMTAMLIFLVAQAPVHQRAAQIDPSVPFQARMGGALLAVMFMLPLLAYAVAALVSALSRLTPRPVAPQDSRLALFWALLAVAPAMLLAGMTAGLVGPGPALSLTRGLAGLGFLVIWGAGLRALAGKR</sequence>
<dbReference type="STRING" id="34004.SAMN04488021_12534"/>
<feature type="transmembrane region" description="Helical" evidence="1">
    <location>
        <begin position="31"/>
        <end position="50"/>
    </location>
</feature>
<feature type="transmembrane region" description="Helical" evidence="1">
    <location>
        <begin position="70"/>
        <end position="95"/>
    </location>
</feature>
<evidence type="ECO:0000313" key="3">
    <source>
        <dbReference type="Proteomes" id="UP000183635"/>
    </source>
</evidence>
<gene>
    <name evidence="2" type="ORF">SAMN04488021_12534</name>
</gene>
<keyword evidence="1" id="KW-0812">Transmembrane</keyword>
<dbReference type="RefSeq" id="WP_074968954.1">
    <property type="nucleotide sequence ID" value="NZ_CBCRYP010000003.1"/>
</dbReference>